<dbReference type="SMART" id="SM00028">
    <property type="entry name" value="TPR"/>
    <property type="match status" value="3"/>
</dbReference>
<accession>A0A0F9GPS3</accession>
<dbReference type="Pfam" id="PF13424">
    <property type="entry name" value="TPR_12"/>
    <property type="match status" value="1"/>
</dbReference>
<dbReference type="PANTHER" id="PTHR45641:SF19">
    <property type="entry name" value="NEPHROCYSTIN-3"/>
    <property type="match status" value="1"/>
</dbReference>
<evidence type="ECO:0000256" key="1">
    <source>
        <dbReference type="ARBA" id="ARBA00022737"/>
    </source>
</evidence>
<reference evidence="3" key="1">
    <citation type="journal article" date="2015" name="Nature">
        <title>Complex archaea that bridge the gap between prokaryotes and eukaryotes.</title>
        <authorList>
            <person name="Spang A."/>
            <person name="Saw J.H."/>
            <person name="Jorgensen S.L."/>
            <person name="Zaremba-Niedzwiedzka K."/>
            <person name="Martijn J."/>
            <person name="Lind A.E."/>
            <person name="van Eijk R."/>
            <person name="Schleper C."/>
            <person name="Guy L."/>
            <person name="Ettema T.J."/>
        </authorList>
    </citation>
    <scope>NUCLEOTIDE SEQUENCE</scope>
</reference>
<dbReference type="PANTHER" id="PTHR45641">
    <property type="entry name" value="TETRATRICOPEPTIDE REPEAT PROTEIN (AFU_ORTHOLOGUE AFUA_6G03870)"/>
    <property type="match status" value="1"/>
</dbReference>
<dbReference type="Gene3D" id="1.25.40.10">
    <property type="entry name" value="Tetratricopeptide repeat domain"/>
    <property type="match status" value="1"/>
</dbReference>
<dbReference type="Pfam" id="PF13374">
    <property type="entry name" value="TPR_10"/>
    <property type="match status" value="1"/>
</dbReference>
<proteinExistence type="predicted"/>
<name>A0A0F9GPS3_9ZZZZ</name>
<dbReference type="EMBL" id="LAZR01019445">
    <property type="protein sequence ID" value="KKL92506.1"/>
    <property type="molecule type" value="Genomic_DNA"/>
</dbReference>
<evidence type="ECO:0000313" key="3">
    <source>
        <dbReference type="EMBL" id="KKL92506.1"/>
    </source>
</evidence>
<dbReference type="InterPro" id="IPR019734">
    <property type="entry name" value="TPR_rpt"/>
</dbReference>
<dbReference type="AlphaFoldDB" id="A0A0F9GPS3"/>
<sequence>MYEKKKAKIMPIETSIIDIAEKSPDAYLADIVTTRFEDAEIVYKKALTLHRLLMEKCSDAYLPSVAMIQNNLGLLYTKLGKFEEAENVYIEALTLYKLLMEKSSDAYLPSVAMIQNNLGLLYTKLKRFEEAENAYKVALTLYKQSAEKNHDASLSSIAKTLNNIGELYKDLGRFEDAENANKMSLNIKKQLMVKNDVYLSSDAYFSYHMTKNNIRNSYKILQLYEETENAFIKELTESRFKEEYKNKLEEIEFTAGYPGCIKPGNWYFLLVYIYIPKMRSEINRRINNHASLEGIKLRKSAPIESYTKL</sequence>
<keyword evidence="1" id="KW-0677">Repeat</keyword>
<dbReference type="PROSITE" id="PS50005">
    <property type="entry name" value="TPR"/>
    <property type="match status" value="2"/>
</dbReference>
<protein>
    <submittedName>
        <fullName evidence="3">Uncharacterized protein</fullName>
    </submittedName>
</protein>
<dbReference type="SUPFAM" id="SSF48452">
    <property type="entry name" value="TPR-like"/>
    <property type="match status" value="1"/>
</dbReference>
<keyword evidence="2" id="KW-0802">TPR repeat</keyword>
<comment type="caution">
    <text evidence="3">The sequence shown here is derived from an EMBL/GenBank/DDBJ whole genome shotgun (WGS) entry which is preliminary data.</text>
</comment>
<dbReference type="InterPro" id="IPR011990">
    <property type="entry name" value="TPR-like_helical_dom_sf"/>
</dbReference>
<organism evidence="3">
    <name type="scientific">marine sediment metagenome</name>
    <dbReference type="NCBI Taxonomy" id="412755"/>
    <lineage>
        <taxon>unclassified sequences</taxon>
        <taxon>metagenomes</taxon>
        <taxon>ecological metagenomes</taxon>
    </lineage>
</organism>
<evidence type="ECO:0000256" key="2">
    <source>
        <dbReference type="ARBA" id="ARBA00022803"/>
    </source>
</evidence>
<gene>
    <name evidence="3" type="ORF">LCGC14_1884000</name>
</gene>